<dbReference type="GO" id="GO:0015628">
    <property type="term" value="P:protein secretion by the type II secretion system"/>
    <property type="evidence" value="ECO:0007669"/>
    <property type="project" value="InterPro"/>
</dbReference>
<keyword evidence="4" id="KW-1003">Cell membrane</keyword>
<evidence type="ECO:0000256" key="8">
    <source>
        <dbReference type="ARBA" id="ARBA00022989"/>
    </source>
</evidence>
<evidence type="ECO:0000256" key="1">
    <source>
        <dbReference type="ARBA" id="ARBA00004533"/>
    </source>
</evidence>
<evidence type="ECO:0000256" key="2">
    <source>
        <dbReference type="ARBA" id="ARBA00007986"/>
    </source>
</evidence>
<sequence length="347" mass="37548">MPAQRLEQLTNIVERTAAILQQAILGLAQAERIKRIRQVLLLVLLVWAVFALAQLLWALWPQPQSVALPSHILNPVARSQAPALTQTVDMEALKSWQLFGEAGEEASAAALMAAQNASPVAREGIEEGARETRLDLILRGIVASSDSGLGHAIIEYRNQQAVYAVDDELPVSSGVKLAKVMPGQVVIDNSGTYELLSLFEQNDFDRQLNASRGALAPAAANRPSPPSVQIEQRADTETTQLALAYRRQLYQDPQSLASLVRISAVREDGKLRGYRVAPGRDAAAFERFGFKAGDLVTSVNGIALDNPANTVQLYHAMREASEAVFELERQGQPLSLSVDLGAAAGEQ</sequence>
<dbReference type="NCBIfam" id="TIGR01713">
    <property type="entry name" value="typeII_sec_gspC"/>
    <property type="match status" value="1"/>
</dbReference>
<dbReference type="SUPFAM" id="SSF50156">
    <property type="entry name" value="PDZ domain-like"/>
    <property type="match status" value="1"/>
</dbReference>
<dbReference type="RefSeq" id="WP_182171181.1">
    <property type="nucleotide sequence ID" value="NZ_JACFXU010000014.1"/>
</dbReference>
<dbReference type="EMBL" id="JACFXU010000014">
    <property type="protein sequence ID" value="MBA6412916.1"/>
    <property type="molecule type" value="Genomic_DNA"/>
</dbReference>
<comment type="similarity">
    <text evidence="2">Belongs to the GSP C family.</text>
</comment>
<dbReference type="GO" id="GO:0015627">
    <property type="term" value="C:type II protein secretion system complex"/>
    <property type="evidence" value="ECO:0007669"/>
    <property type="project" value="InterPro"/>
</dbReference>
<dbReference type="Pfam" id="PF11356">
    <property type="entry name" value="T2SSC"/>
    <property type="match status" value="1"/>
</dbReference>
<evidence type="ECO:0000256" key="10">
    <source>
        <dbReference type="SAM" id="Phobius"/>
    </source>
</evidence>
<keyword evidence="5" id="KW-0997">Cell inner membrane</keyword>
<keyword evidence="8 10" id="KW-1133">Transmembrane helix</keyword>
<proteinExistence type="inferred from homology"/>
<feature type="domain" description="Type II secretion system protein GspC N-terminal" evidence="11">
    <location>
        <begin position="43"/>
        <end position="198"/>
    </location>
</feature>
<keyword evidence="6 10" id="KW-0812">Transmembrane</keyword>
<dbReference type="Proteomes" id="UP000539350">
    <property type="component" value="Unassembled WGS sequence"/>
</dbReference>
<reference evidence="12 13" key="1">
    <citation type="submission" date="2020-07" db="EMBL/GenBank/DDBJ databases">
        <title>Halieaceae bacterium, F7430, whole genome shotgun sequencing project.</title>
        <authorList>
            <person name="Jiang S."/>
            <person name="Liu Z.W."/>
            <person name="Du Z.J."/>
        </authorList>
    </citation>
    <scope>NUCLEOTIDE SEQUENCE [LARGE SCALE GENOMIC DNA]</scope>
    <source>
        <strain evidence="12 13">F7430</strain>
    </source>
</reference>
<evidence type="ECO:0000256" key="7">
    <source>
        <dbReference type="ARBA" id="ARBA00022927"/>
    </source>
</evidence>
<protein>
    <submittedName>
        <fullName evidence="12">Type II secretion system protein GspC</fullName>
    </submittedName>
</protein>
<dbReference type="AlphaFoldDB" id="A0A7W2TVY5"/>
<comment type="subcellular location">
    <subcellularLocation>
        <location evidence="1">Cell inner membrane</location>
    </subcellularLocation>
</comment>
<evidence type="ECO:0000313" key="13">
    <source>
        <dbReference type="Proteomes" id="UP000539350"/>
    </source>
</evidence>
<accession>A0A7W2TVY5</accession>
<dbReference type="Gene3D" id="2.30.42.10">
    <property type="match status" value="1"/>
</dbReference>
<dbReference type="InterPro" id="IPR036034">
    <property type="entry name" value="PDZ_sf"/>
</dbReference>
<keyword evidence="7" id="KW-0653">Protein transport</keyword>
<gene>
    <name evidence="12" type="primary">gspC</name>
    <name evidence="12" type="ORF">H2508_07310</name>
</gene>
<evidence type="ECO:0000256" key="5">
    <source>
        <dbReference type="ARBA" id="ARBA00022519"/>
    </source>
</evidence>
<dbReference type="Gene3D" id="2.30.30.830">
    <property type="match status" value="1"/>
</dbReference>
<dbReference type="InterPro" id="IPR001639">
    <property type="entry name" value="T2SS_protein-GspC"/>
</dbReference>
<dbReference type="GO" id="GO:0005886">
    <property type="term" value="C:plasma membrane"/>
    <property type="evidence" value="ECO:0007669"/>
    <property type="project" value="UniProtKB-SubCell"/>
</dbReference>
<keyword evidence="3" id="KW-0813">Transport</keyword>
<dbReference type="InterPro" id="IPR024961">
    <property type="entry name" value="T2SS_GspC_N"/>
</dbReference>
<keyword evidence="9 10" id="KW-0472">Membrane</keyword>
<evidence type="ECO:0000313" key="12">
    <source>
        <dbReference type="EMBL" id="MBA6412916.1"/>
    </source>
</evidence>
<evidence type="ECO:0000256" key="9">
    <source>
        <dbReference type="ARBA" id="ARBA00023136"/>
    </source>
</evidence>
<feature type="transmembrane region" description="Helical" evidence="10">
    <location>
        <begin position="39"/>
        <end position="60"/>
    </location>
</feature>
<evidence type="ECO:0000256" key="3">
    <source>
        <dbReference type="ARBA" id="ARBA00022448"/>
    </source>
</evidence>
<evidence type="ECO:0000256" key="4">
    <source>
        <dbReference type="ARBA" id="ARBA00022475"/>
    </source>
</evidence>
<evidence type="ECO:0000256" key="6">
    <source>
        <dbReference type="ARBA" id="ARBA00022692"/>
    </source>
</evidence>
<evidence type="ECO:0000259" key="11">
    <source>
        <dbReference type="Pfam" id="PF11356"/>
    </source>
</evidence>
<organism evidence="12 13">
    <name type="scientific">Sediminihaliea albiluteola</name>
    <dbReference type="NCBI Taxonomy" id="2758564"/>
    <lineage>
        <taxon>Bacteria</taxon>
        <taxon>Pseudomonadati</taxon>
        <taxon>Pseudomonadota</taxon>
        <taxon>Gammaproteobacteria</taxon>
        <taxon>Cellvibrionales</taxon>
        <taxon>Halieaceae</taxon>
        <taxon>Sediminihaliea</taxon>
    </lineage>
</organism>
<keyword evidence="13" id="KW-1185">Reference proteome</keyword>
<comment type="caution">
    <text evidence="12">The sequence shown here is derived from an EMBL/GenBank/DDBJ whole genome shotgun (WGS) entry which is preliminary data.</text>
</comment>
<name>A0A7W2TVY5_9GAMM</name>